<gene>
    <name evidence="1" type="ORF">BSONL12_14989</name>
</gene>
<dbReference type="SUPFAM" id="SSF51338">
    <property type="entry name" value="Composite domain of metallo-dependent hydrolases"/>
    <property type="match status" value="1"/>
</dbReference>
<protein>
    <submittedName>
        <fullName evidence="1">Uncharacterized protein</fullName>
    </submittedName>
</protein>
<dbReference type="Proteomes" id="UP000011907">
    <property type="component" value="Unassembled WGS sequence"/>
</dbReference>
<dbReference type="RefSeq" id="WP_006638964.1">
    <property type="nucleotide sequence ID" value="NZ_AOFM01000009.1"/>
</dbReference>
<proteinExistence type="predicted"/>
<dbReference type="InterPro" id="IPR011059">
    <property type="entry name" value="Metal-dep_hydrolase_composite"/>
</dbReference>
<name>M5PBK1_9BACI</name>
<dbReference type="GeneID" id="92854962"/>
<evidence type="ECO:0000313" key="1">
    <source>
        <dbReference type="EMBL" id="EME73050.1"/>
    </source>
</evidence>
<dbReference type="AlphaFoldDB" id="M5PBK1"/>
<reference evidence="1 2" key="1">
    <citation type="journal article" date="2013" name="Genome Announc.">
        <title>Draft Whole-Genome Sequence of Bacillus sonorensis Strain L12, a Source of Nonribosomal Lipopeptides.</title>
        <authorList>
            <person name="Adimpong D.B."/>
            <person name="Sorensen K.I."/>
            <person name="Nielsen D.S."/>
            <person name="Thorsen L."/>
            <person name="Rasmussen T.B."/>
            <person name="Derkx P.M."/>
            <person name="Jespersen L."/>
        </authorList>
    </citation>
    <scope>NUCLEOTIDE SEQUENCE [LARGE SCALE GENOMIC DNA]</scope>
    <source>
        <strain evidence="1 2">L12</strain>
    </source>
</reference>
<accession>M5PBK1</accession>
<sequence>MAKSVNWPPLIPPQARNIFSSSHSLYEGRVFPCRITATFNRGRLVYDGSGPLRQNGGKWLKTVEYAKARRTQEPA</sequence>
<dbReference type="GO" id="GO:0016810">
    <property type="term" value="F:hydrolase activity, acting on carbon-nitrogen (but not peptide) bonds"/>
    <property type="evidence" value="ECO:0007669"/>
    <property type="project" value="InterPro"/>
</dbReference>
<comment type="caution">
    <text evidence="1">The sequence shown here is derived from an EMBL/GenBank/DDBJ whole genome shotgun (WGS) entry which is preliminary data.</text>
</comment>
<dbReference type="EMBL" id="AOFM01000009">
    <property type="protein sequence ID" value="EME73050.1"/>
    <property type="molecule type" value="Genomic_DNA"/>
</dbReference>
<organism evidence="1 2">
    <name type="scientific">Bacillus sonorensis L12</name>
    <dbReference type="NCBI Taxonomy" id="1274524"/>
    <lineage>
        <taxon>Bacteria</taxon>
        <taxon>Bacillati</taxon>
        <taxon>Bacillota</taxon>
        <taxon>Bacilli</taxon>
        <taxon>Bacillales</taxon>
        <taxon>Bacillaceae</taxon>
        <taxon>Bacillus</taxon>
    </lineage>
</organism>
<evidence type="ECO:0000313" key="2">
    <source>
        <dbReference type="Proteomes" id="UP000011907"/>
    </source>
</evidence>
<dbReference type="PATRIC" id="fig|1274524.3.peg.3237"/>